<evidence type="ECO:0000313" key="2">
    <source>
        <dbReference type="EMBL" id="MBW0522563.1"/>
    </source>
</evidence>
<proteinExistence type="predicted"/>
<keyword evidence="3" id="KW-1185">Reference proteome</keyword>
<accession>A0A9Q3HZD3</accession>
<dbReference type="EMBL" id="AVOT02029647">
    <property type="protein sequence ID" value="MBW0522563.1"/>
    <property type="molecule type" value="Genomic_DNA"/>
</dbReference>
<dbReference type="AlphaFoldDB" id="A0A9Q3HZD3"/>
<organism evidence="2 3">
    <name type="scientific">Austropuccinia psidii MF-1</name>
    <dbReference type="NCBI Taxonomy" id="1389203"/>
    <lineage>
        <taxon>Eukaryota</taxon>
        <taxon>Fungi</taxon>
        <taxon>Dikarya</taxon>
        <taxon>Basidiomycota</taxon>
        <taxon>Pucciniomycotina</taxon>
        <taxon>Pucciniomycetes</taxon>
        <taxon>Pucciniales</taxon>
        <taxon>Sphaerophragmiaceae</taxon>
        <taxon>Austropuccinia</taxon>
    </lineage>
</organism>
<comment type="caution">
    <text evidence="2">The sequence shown here is derived from an EMBL/GenBank/DDBJ whole genome shotgun (WGS) entry which is preliminary data.</text>
</comment>
<feature type="compositionally biased region" description="Polar residues" evidence="1">
    <location>
        <begin position="89"/>
        <end position="100"/>
    </location>
</feature>
<evidence type="ECO:0000256" key="1">
    <source>
        <dbReference type="SAM" id="MobiDB-lite"/>
    </source>
</evidence>
<dbReference type="Proteomes" id="UP000765509">
    <property type="component" value="Unassembled WGS sequence"/>
</dbReference>
<reference evidence="2" key="1">
    <citation type="submission" date="2021-03" db="EMBL/GenBank/DDBJ databases">
        <title>Draft genome sequence of rust myrtle Austropuccinia psidii MF-1, a brazilian biotype.</title>
        <authorList>
            <person name="Quecine M.C."/>
            <person name="Pachon D.M.R."/>
            <person name="Bonatelli M.L."/>
            <person name="Correr F.H."/>
            <person name="Franceschini L.M."/>
            <person name="Leite T.F."/>
            <person name="Margarido G.R.A."/>
            <person name="Almeida C.A."/>
            <person name="Ferrarezi J.A."/>
            <person name="Labate C.A."/>
        </authorList>
    </citation>
    <scope>NUCLEOTIDE SEQUENCE</scope>
    <source>
        <strain evidence="2">MF-1</strain>
    </source>
</reference>
<evidence type="ECO:0000313" key="3">
    <source>
        <dbReference type="Proteomes" id="UP000765509"/>
    </source>
</evidence>
<feature type="compositionally biased region" description="Basic and acidic residues" evidence="1">
    <location>
        <begin position="61"/>
        <end position="71"/>
    </location>
</feature>
<sequence length="191" mass="21438">MSCKGQVQQIKAWVKNQRILSEDQNKGGPRKRQQPSACSSSLHKHESTTKSAKQGQSSPKEQSEGKGKVQVEKALPAELQNSKERKDSNGQCVQYGQNSDGIKKQGGEKNEPILSKKIDLVKLATHLETCNKQILANFNNFEYTQHKLGREILQVKETQNTIIGHEIVNKGNILPLMHIFERIESKVTLLI</sequence>
<gene>
    <name evidence="2" type="ORF">O181_062278</name>
</gene>
<name>A0A9Q3HZD3_9BASI</name>
<feature type="region of interest" description="Disordered" evidence="1">
    <location>
        <begin position="14"/>
        <end position="108"/>
    </location>
</feature>
<protein>
    <submittedName>
        <fullName evidence="2">Uncharacterized protein</fullName>
    </submittedName>
</protein>
<feature type="compositionally biased region" description="Polar residues" evidence="1">
    <location>
        <begin position="49"/>
        <end position="60"/>
    </location>
</feature>